<keyword evidence="2" id="KW-1185">Reference proteome</keyword>
<evidence type="ECO:0000313" key="2">
    <source>
        <dbReference type="Proteomes" id="UP001620409"/>
    </source>
</evidence>
<dbReference type="Pfam" id="PF11162">
    <property type="entry name" value="DUF2946"/>
    <property type="match status" value="1"/>
</dbReference>
<sequence>MLKRAAQQRFVAWLALAAMALIVLMPAISRSMPMDHAMMGMPPAMDDGHAEHAMHAHHHHAGMPDHPDDPTARCGYCVLFSHMPVLGFDAPTFLPAVYLAAFTPRTVLPRNVPAAPLLSAHPRGPPLLVNG</sequence>
<dbReference type="InterPro" id="IPR021333">
    <property type="entry name" value="DUF2946"/>
</dbReference>
<proteinExistence type="predicted"/>
<dbReference type="RefSeq" id="WP_380010007.1">
    <property type="nucleotide sequence ID" value="NZ_JADIKI010000022.1"/>
</dbReference>
<name>A0ABW8IHY2_9GAMM</name>
<dbReference type="Proteomes" id="UP001620409">
    <property type="component" value="Unassembled WGS sequence"/>
</dbReference>
<organism evidence="1 2">
    <name type="scientific">Dyella humi</name>
    <dbReference type="NCBI Taxonomy" id="1770547"/>
    <lineage>
        <taxon>Bacteria</taxon>
        <taxon>Pseudomonadati</taxon>
        <taxon>Pseudomonadota</taxon>
        <taxon>Gammaproteobacteria</taxon>
        <taxon>Lysobacterales</taxon>
        <taxon>Rhodanobacteraceae</taxon>
        <taxon>Dyella</taxon>
    </lineage>
</organism>
<evidence type="ECO:0000313" key="1">
    <source>
        <dbReference type="EMBL" id="MFK2854813.1"/>
    </source>
</evidence>
<protein>
    <submittedName>
        <fullName evidence="1">DUF2946 domain-containing protein</fullName>
    </submittedName>
</protein>
<accession>A0ABW8IHY2</accession>
<reference evidence="1 2" key="1">
    <citation type="submission" date="2020-10" db="EMBL/GenBank/DDBJ databases">
        <title>Phylogeny of dyella-like bacteria.</title>
        <authorList>
            <person name="Fu J."/>
        </authorList>
    </citation>
    <scope>NUCLEOTIDE SEQUENCE [LARGE SCALE GENOMIC DNA]</scope>
    <source>
        <strain evidence="1 2">DHG40</strain>
    </source>
</reference>
<gene>
    <name evidence="1" type="ORF">ISP18_09450</name>
</gene>
<dbReference type="EMBL" id="JADIKI010000022">
    <property type="protein sequence ID" value="MFK2854813.1"/>
    <property type="molecule type" value="Genomic_DNA"/>
</dbReference>
<comment type="caution">
    <text evidence="1">The sequence shown here is derived from an EMBL/GenBank/DDBJ whole genome shotgun (WGS) entry which is preliminary data.</text>
</comment>